<dbReference type="Proteomes" id="UP000516305">
    <property type="component" value="Chromosome"/>
</dbReference>
<dbReference type="KEGG" id="chyd:H4K34_15420"/>
<name>A0A7H0VDF0_9FLAO</name>
<proteinExistence type="predicted"/>
<dbReference type="InterPro" id="IPR021314">
    <property type="entry name" value="DUF2911"/>
</dbReference>
<evidence type="ECO:0000313" key="1">
    <source>
        <dbReference type="EMBL" id="QNR23748.1"/>
    </source>
</evidence>
<gene>
    <name evidence="1" type="ORF">H4K34_15420</name>
</gene>
<reference evidence="1 2" key="1">
    <citation type="submission" date="2020-08" db="EMBL/GenBank/DDBJ databases">
        <title>Croceimicrobium hydrocarbonivorans gen. nov., sp. nov., a novel marine bacterium isolated from a bacterial consortium that degrades polyethylene terephthalate.</title>
        <authorList>
            <person name="Liu R."/>
        </authorList>
    </citation>
    <scope>NUCLEOTIDE SEQUENCE [LARGE SCALE GENOMIC DNA]</scope>
    <source>
        <strain evidence="1 2">A20-9</strain>
    </source>
</reference>
<keyword evidence="2" id="KW-1185">Reference proteome</keyword>
<protein>
    <submittedName>
        <fullName evidence="1">DUF2911 domain-containing protein</fullName>
    </submittedName>
</protein>
<organism evidence="1 2">
    <name type="scientific">Croceimicrobium hydrocarbonivorans</name>
    <dbReference type="NCBI Taxonomy" id="2761580"/>
    <lineage>
        <taxon>Bacteria</taxon>
        <taxon>Pseudomonadati</taxon>
        <taxon>Bacteroidota</taxon>
        <taxon>Flavobacteriia</taxon>
        <taxon>Flavobacteriales</taxon>
        <taxon>Owenweeksiaceae</taxon>
        <taxon>Croceimicrobium</taxon>
    </lineage>
</organism>
<accession>A0A7H0VDF0</accession>
<evidence type="ECO:0000313" key="2">
    <source>
        <dbReference type="Proteomes" id="UP000516305"/>
    </source>
</evidence>
<dbReference type="EMBL" id="CP060139">
    <property type="protein sequence ID" value="QNR23748.1"/>
    <property type="molecule type" value="Genomic_DNA"/>
</dbReference>
<dbReference type="RefSeq" id="WP_210758283.1">
    <property type="nucleotide sequence ID" value="NZ_CP060139.1"/>
</dbReference>
<dbReference type="AlphaFoldDB" id="A0A7H0VDF0"/>
<dbReference type="Pfam" id="PF11138">
    <property type="entry name" value="DUF2911"/>
    <property type="match status" value="1"/>
</dbReference>
<sequence>MKVVKWILISLAALALVLYLAFQWMIYNTKKISPEGSASYKFEQYDVKIDYSRPSVKGRTIFGELVPYDEVWRTGANEATEFSTLTDLEIGGKTLPAGEYTLWTIPGPKEWQVIWNSQTDLWGVNWDQVANRDPQFDVLTTTVYKETTPNIIETLSINLVQAGEGLEMQLAWENALIRVPMK</sequence>